<evidence type="ECO:0000313" key="2">
    <source>
        <dbReference type="EMBL" id="TWT82353.1"/>
    </source>
</evidence>
<comment type="caution">
    <text evidence="2">The sequence shown here is derived from an EMBL/GenBank/DDBJ whole genome shotgun (WGS) entry which is preliminary data.</text>
</comment>
<protein>
    <submittedName>
        <fullName evidence="2">Uncharacterized protein</fullName>
    </submittedName>
</protein>
<sequence length="1009" mass="108548" precursor="true">MRHRRLAVPISYVHLVLAAIVMMAWTAGATAQEPAARPQREAKNTPIAKPPLPKVRYWTTQWSFKEMNVAKLAKQLESIGIDTGLTLQGKVTVQFDVGIPMTAIGDGAAYRFDGTLSSPSLIVDGVQLKDLNTSIVYRDGVATLENLNSLVVDRKGMSQPPGQISGRATVLLVPAGDVTADLEVKGISLAPIAALVNKFTQQHDERLLQGGELSGKVKLRVPLSSVDRIETYQLDGNVTGKGLKLSDLPPADFDTGRVQITNGKLLLDAFSMMARRGEETKDSIQILAKASVPLTDKGEFQFELAGDNLPVGTVARMLTQPQATSTNHVAEGKLDLHLTGKGRLRENLQNSTWDLRGAVASPGLAIAGFDLGTLEHNIHLTPTEFNLTPKRKPENLPTTFRLKQFHSNYSITDESLVINGIDASLFDGRLMGSANVPLGSTGDLVVKLNLDKIRRSIALPIASRSTMTLTTVFSGDLDWTVPIDAVDQPVEHQGRAKISLQNITLGSTDIGNLELRVAAQAGEVSLTADGKVFDGTVKVETNAAMQANDHWSNIRRRLTKTMLNFGDVSIGSLLTLATGNRANLMGLASGEVVVSGFNGNVTSMAAIPNADITFELSSVSHRSRLISRALRLRGKLERGIFSIDSFVGDYAGGTARVEGRVYLVDPKSTLRPKADLRLSASRVTLDRGLWFLGDLANDYQGRASVTATVAGYGESIRVRGSVDGRELVFYGLRLGSAHSGIAADADIGHQSWKLRFPSVRSSLGGGQVEGELSLGSPRSGGRGVDFISRWRTRRVDFFRLTTQLGKSNSLAHGEITGDLALRGKSIRSIDDLAGRFDFKLGQTRGAAIPGLIGVSRFLGPASLATQTFDVGAANGMIGGGAVVIDEFWMGSDTALVQADGKIFIRSGRMDLNAMIATGDYRDIVANFAQLAQQYALRSVLPTSAILDISELLRDRTLVVGVTGTMQAPIVRLRPVETFREETARFLLREGQRLILTGVAAEAVTGFNIK</sequence>
<feature type="signal peptide" evidence="1">
    <location>
        <begin position="1"/>
        <end position="31"/>
    </location>
</feature>
<dbReference type="AlphaFoldDB" id="A0A5C5Z740"/>
<dbReference type="EMBL" id="SJPJ01000001">
    <property type="protein sequence ID" value="TWT82353.1"/>
    <property type="molecule type" value="Genomic_DNA"/>
</dbReference>
<name>A0A5C5Z740_9BACT</name>
<evidence type="ECO:0000256" key="1">
    <source>
        <dbReference type="SAM" id="SignalP"/>
    </source>
</evidence>
<reference evidence="2 3" key="1">
    <citation type="submission" date="2019-02" db="EMBL/GenBank/DDBJ databases">
        <title>Deep-cultivation of Planctomycetes and their phenomic and genomic characterization uncovers novel biology.</title>
        <authorList>
            <person name="Wiegand S."/>
            <person name="Jogler M."/>
            <person name="Boedeker C."/>
            <person name="Pinto D."/>
            <person name="Vollmers J."/>
            <person name="Rivas-Marin E."/>
            <person name="Kohn T."/>
            <person name="Peeters S.H."/>
            <person name="Heuer A."/>
            <person name="Rast P."/>
            <person name="Oberbeckmann S."/>
            <person name="Bunk B."/>
            <person name="Jeske O."/>
            <person name="Meyerdierks A."/>
            <person name="Storesund J.E."/>
            <person name="Kallscheuer N."/>
            <person name="Luecker S."/>
            <person name="Lage O.M."/>
            <person name="Pohl T."/>
            <person name="Merkel B.J."/>
            <person name="Hornburger P."/>
            <person name="Mueller R.-W."/>
            <person name="Bruemmer F."/>
            <person name="Labrenz M."/>
            <person name="Spormann A.M."/>
            <person name="Op Den Camp H."/>
            <person name="Overmann J."/>
            <person name="Amann R."/>
            <person name="Jetten M.S.M."/>
            <person name="Mascher T."/>
            <person name="Medema M.H."/>
            <person name="Devos D.P."/>
            <person name="Kaster A.-K."/>
            <person name="Ovreas L."/>
            <person name="Rohde M."/>
            <person name="Galperin M.Y."/>
            <person name="Jogler C."/>
        </authorList>
    </citation>
    <scope>NUCLEOTIDE SEQUENCE [LARGE SCALE GENOMIC DNA]</scope>
    <source>
        <strain evidence="2 3">CA13</strain>
    </source>
</reference>
<feature type="chain" id="PRO_5022983042" evidence="1">
    <location>
        <begin position="32"/>
        <end position="1009"/>
    </location>
</feature>
<keyword evidence="1" id="KW-0732">Signal</keyword>
<proteinExistence type="predicted"/>
<keyword evidence="3" id="KW-1185">Reference proteome</keyword>
<accession>A0A5C5Z740</accession>
<dbReference type="OrthoDB" id="222522at2"/>
<organism evidence="2 3">
    <name type="scientific">Novipirellula herctigrandis</name>
    <dbReference type="NCBI Taxonomy" id="2527986"/>
    <lineage>
        <taxon>Bacteria</taxon>
        <taxon>Pseudomonadati</taxon>
        <taxon>Planctomycetota</taxon>
        <taxon>Planctomycetia</taxon>
        <taxon>Pirellulales</taxon>
        <taxon>Pirellulaceae</taxon>
        <taxon>Novipirellula</taxon>
    </lineage>
</organism>
<dbReference type="RefSeq" id="WP_146398812.1">
    <property type="nucleotide sequence ID" value="NZ_SJPJ01000001.1"/>
</dbReference>
<dbReference type="Proteomes" id="UP000315010">
    <property type="component" value="Unassembled WGS sequence"/>
</dbReference>
<gene>
    <name evidence="2" type="ORF">CA13_38150</name>
</gene>
<evidence type="ECO:0000313" key="3">
    <source>
        <dbReference type="Proteomes" id="UP000315010"/>
    </source>
</evidence>